<dbReference type="KEGG" id="bdr:105228371"/>
<protein>
    <submittedName>
        <fullName evidence="2 4">RWD domain-containing protein 2A</fullName>
    </submittedName>
</protein>
<dbReference type="InterPro" id="IPR017359">
    <property type="entry name" value="Phi-like"/>
</dbReference>
<organism evidence="2">
    <name type="scientific">Bactrocera dorsalis</name>
    <name type="common">Oriental fruit fly</name>
    <name type="synonym">Dacus dorsalis</name>
    <dbReference type="NCBI Taxonomy" id="27457"/>
    <lineage>
        <taxon>Eukaryota</taxon>
        <taxon>Metazoa</taxon>
        <taxon>Ecdysozoa</taxon>
        <taxon>Arthropoda</taxon>
        <taxon>Hexapoda</taxon>
        <taxon>Insecta</taxon>
        <taxon>Pterygota</taxon>
        <taxon>Neoptera</taxon>
        <taxon>Endopterygota</taxon>
        <taxon>Diptera</taxon>
        <taxon>Brachycera</taxon>
        <taxon>Muscomorpha</taxon>
        <taxon>Tephritoidea</taxon>
        <taxon>Tephritidae</taxon>
        <taxon>Bactrocera</taxon>
        <taxon>Bactrocera</taxon>
    </lineage>
</organism>
<gene>
    <name evidence="2" type="primary">RWD2A</name>
    <name evidence="4" type="synonym">LOC105228371</name>
</gene>
<dbReference type="Proteomes" id="UP001652620">
    <property type="component" value="Chromosome 3"/>
</dbReference>
<dbReference type="RefSeq" id="XP_011206483.1">
    <property type="nucleotide sequence ID" value="XM_011208181.3"/>
</dbReference>
<dbReference type="Pfam" id="PF05773">
    <property type="entry name" value="RWD"/>
    <property type="match status" value="1"/>
</dbReference>
<dbReference type="EMBL" id="GAKP01016070">
    <property type="protein sequence ID" value="JAC42882.1"/>
    <property type="molecule type" value="Transcribed_RNA"/>
</dbReference>
<dbReference type="PROSITE" id="PS50908">
    <property type="entry name" value="RWD"/>
    <property type="match status" value="1"/>
</dbReference>
<dbReference type="PANTHER" id="PTHR15955:SF8">
    <property type="entry name" value="RWD DOMAIN-CONTAINING PROTEIN 2B-RELATED"/>
    <property type="match status" value="1"/>
</dbReference>
<dbReference type="InterPro" id="IPR010541">
    <property type="entry name" value="Prp3_C"/>
</dbReference>
<dbReference type="EMBL" id="GAKP01016061">
    <property type="protein sequence ID" value="JAC42891.1"/>
    <property type="molecule type" value="Transcribed_RNA"/>
</dbReference>
<evidence type="ECO:0000259" key="1">
    <source>
        <dbReference type="PROSITE" id="PS50908"/>
    </source>
</evidence>
<accession>A0A034VK67</accession>
<dbReference type="InterPro" id="IPR006575">
    <property type="entry name" value="RWD_dom"/>
</dbReference>
<dbReference type="GeneID" id="105228371"/>
<dbReference type="PIRSF" id="PIRSF038021">
    <property type="entry name" value="UCP038021_RWDD2"/>
    <property type="match status" value="1"/>
</dbReference>
<dbReference type="Pfam" id="PF06544">
    <property type="entry name" value="Prp3_C"/>
    <property type="match status" value="1"/>
</dbReference>
<dbReference type="EMBL" id="GAKP01016072">
    <property type="protein sequence ID" value="JAC42880.1"/>
    <property type="molecule type" value="Transcribed_RNA"/>
</dbReference>
<evidence type="ECO:0000313" key="3">
    <source>
        <dbReference type="Proteomes" id="UP001652620"/>
    </source>
</evidence>
<name>A0A034VK67_BACDO</name>
<dbReference type="InterPro" id="IPR016135">
    <property type="entry name" value="UBQ-conjugating_enzyme/RWD"/>
</dbReference>
<keyword evidence="3" id="KW-1185">Reference proteome</keyword>
<dbReference type="InterPro" id="IPR059181">
    <property type="entry name" value="RWDD2A-B_C"/>
</dbReference>
<sequence length="306" mass="35751">MDADQPTLQLDQLSERELYVQCITKQLEEVDLLSSIYCTPGEMHILDASVISDFNDFLKTPTAVPTNVLKAHLDYIITVSVLHGKSKEKVDIRIELPNLYPLLENAIVTIFSTLLGKAKEQHLKREIEKYINTMDKSECYVFQVVSWLQDELNDLITRDASEFELKKQVTADENESALECERLWIYSHHIKSKKKRQEIQRVARNMDLSGFSRPGKPGIICVEGLRAHTQEFWRVIKAMHWQHITICKSELWQGKLEQRRRFDGFKEQLFCDDLDYEEGVMNMALFIKYLETHKSGYMKKELFGLE</sequence>
<feature type="domain" description="RWD" evidence="1">
    <location>
        <begin position="28"/>
        <end position="155"/>
    </location>
</feature>
<dbReference type="EMBL" id="GAKP01016068">
    <property type="protein sequence ID" value="JAC42884.1"/>
    <property type="molecule type" value="Transcribed_RNA"/>
</dbReference>
<dbReference type="RefSeq" id="XP_011206483.2">
    <property type="nucleotide sequence ID" value="XM_011208181.4"/>
</dbReference>
<proteinExistence type="predicted"/>
<reference evidence="4" key="2">
    <citation type="submission" date="2022-04" db="UniProtKB">
        <authorList>
            <consortium name="RefSeq"/>
        </authorList>
    </citation>
    <scope>IDENTIFICATION</scope>
    <source>
        <strain evidence="4">Punador</strain>
    </source>
</reference>
<evidence type="ECO:0000313" key="4">
    <source>
        <dbReference type="RefSeq" id="XP_011206483.1"/>
    </source>
</evidence>
<dbReference type="OrthoDB" id="432412at2759"/>
<dbReference type="AlphaFoldDB" id="A0A034VK67"/>
<dbReference type="SUPFAM" id="SSF54495">
    <property type="entry name" value="UBC-like"/>
    <property type="match status" value="1"/>
</dbReference>
<dbReference type="Gene3D" id="3.10.110.10">
    <property type="entry name" value="Ubiquitin Conjugating Enzyme"/>
    <property type="match status" value="1"/>
</dbReference>
<dbReference type="EMBL" id="GAKP01016066">
    <property type="protein sequence ID" value="JAC42886.1"/>
    <property type="molecule type" value="Transcribed_RNA"/>
</dbReference>
<evidence type="ECO:0000313" key="2">
    <source>
        <dbReference type="EMBL" id="JAC42884.1"/>
    </source>
</evidence>
<dbReference type="EMBL" id="GAKP01016064">
    <property type="protein sequence ID" value="JAC42888.1"/>
    <property type="molecule type" value="Transcribed_RNA"/>
</dbReference>
<dbReference type="EMBL" id="GAKP01016076">
    <property type="protein sequence ID" value="JAC42876.1"/>
    <property type="molecule type" value="Transcribed_RNA"/>
</dbReference>
<dbReference type="CDD" id="cd24163">
    <property type="entry name" value="RWDD2_C"/>
    <property type="match status" value="1"/>
</dbReference>
<reference evidence="2" key="1">
    <citation type="journal article" date="2014" name="BMC Genomics">
        <title>Characterizing the developmental transcriptome of the oriental fruit fly, Bactrocera dorsalis (Diptera: Tephritidae) through comparative genomic analysis with Drosophila melanogaster utilizing modENCODE datasets.</title>
        <authorList>
            <person name="Geib S.M."/>
            <person name="Calla B."/>
            <person name="Hall B."/>
            <person name="Hou S."/>
            <person name="Manoukis N.C."/>
        </authorList>
    </citation>
    <scope>NUCLEOTIDE SEQUENCE</scope>
    <source>
        <strain evidence="2">Punador</strain>
    </source>
</reference>
<dbReference type="PANTHER" id="PTHR15955">
    <property type="entry name" value="RWD DOMAIN CONTAINING PROTEIN 2"/>
    <property type="match status" value="1"/>
</dbReference>